<dbReference type="AlphaFoldDB" id="A0A6U4MQP3"/>
<proteinExistence type="predicted"/>
<evidence type="ECO:0000313" key="3">
    <source>
        <dbReference type="EMBL" id="CAD8948612.1"/>
    </source>
</evidence>
<sequence length="135" mass="15304">MVMVMELRDLAVKDEDRRAEALEQERTALEAARERALARYNRMGEAAAQEKGKTGTVVDRAIRARDATVDKEVSRMVDNDVQKRRYINNEVVAHKGERFLYQKVKSKNSVPEDPSSFVGLKIVAKGKRGPSPKFK</sequence>
<gene>
    <name evidence="3" type="ORF">HAND00432_LOCUS3130</name>
    <name evidence="2" type="ORF">HAND1043_LOCUS1780</name>
</gene>
<dbReference type="EMBL" id="HBFK01002874">
    <property type="protein sequence ID" value="CAD8735289.1"/>
    <property type="molecule type" value="Transcribed_RNA"/>
</dbReference>
<dbReference type="EMBL" id="HBFX01005056">
    <property type="protein sequence ID" value="CAD8948612.1"/>
    <property type="molecule type" value="Transcribed_RNA"/>
</dbReference>
<evidence type="ECO:0000313" key="2">
    <source>
        <dbReference type="EMBL" id="CAD8735289.1"/>
    </source>
</evidence>
<protein>
    <submittedName>
        <fullName evidence="3">Uncharacterized protein</fullName>
    </submittedName>
</protein>
<evidence type="ECO:0000256" key="1">
    <source>
        <dbReference type="SAM" id="Coils"/>
    </source>
</evidence>
<feature type="coiled-coil region" evidence="1">
    <location>
        <begin position="12"/>
        <end position="39"/>
    </location>
</feature>
<reference evidence="3" key="1">
    <citation type="submission" date="2021-01" db="EMBL/GenBank/DDBJ databases">
        <authorList>
            <person name="Corre E."/>
            <person name="Pelletier E."/>
            <person name="Niang G."/>
            <person name="Scheremetjew M."/>
            <person name="Finn R."/>
            <person name="Kale V."/>
            <person name="Holt S."/>
            <person name="Cochrane G."/>
            <person name="Meng A."/>
            <person name="Brown T."/>
            <person name="Cohen L."/>
        </authorList>
    </citation>
    <scope>NUCLEOTIDE SEQUENCE</scope>
    <source>
        <strain evidence="2">CCMP441</strain>
        <strain evidence="3">CCMP644</strain>
    </source>
</reference>
<name>A0A6U4MQP3_HEMAN</name>
<organism evidence="3">
    <name type="scientific">Hemiselmis andersenii</name>
    <name type="common">Cryptophyte alga</name>
    <dbReference type="NCBI Taxonomy" id="464988"/>
    <lineage>
        <taxon>Eukaryota</taxon>
        <taxon>Cryptophyceae</taxon>
        <taxon>Cryptomonadales</taxon>
        <taxon>Hemiselmidaceae</taxon>
        <taxon>Hemiselmis</taxon>
    </lineage>
</organism>
<keyword evidence="1" id="KW-0175">Coiled coil</keyword>
<accession>A0A6U4MQP3</accession>